<reference evidence="3" key="4">
    <citation type="submission" date="2025-05" db="UniProtKB">
        <authorList>
            <consortium name="EnsemblFungi"/>
        </authorList>
    </citation>
    <scope>IDENTIFICATION</scope>
    <source>
        <strain evidence="3">isolate 1-1 / race 1 (BBBD)</strain>
    </source>
</reference>
<reference evidence="3 4" key="3">
    <citation type="journal article" date="2017" name="G3 (Bethesda)">
        <title>Comparative analysis highlights variable genome content of wheat rusts and divergence of the mating loci.</title>
        <authorList>
            <person name="Cuomo C.A."/>
            <person name="Bakkeren G."/>
            <person name="Khalil H.B."/>
            <person name="Panwar V."/>
            <person name="Joly D."/>
            <person name="Linning R."/>
            <person name="Sakthikumar S."/>
            <person name="Song X."/>
            <person name="Adiconis X."/>
            <person name="Fan L."/>
            <person name="Goldberg J.M."/>
            <person name="Levin J.Z."/>
            <person name="Young S."/>
            <person name="Zeng Q."/>
            <person name="Anikster Y."/>
            <person name="Bruce M."/>
            <person name="Wang M."/>
            <person name="Yin C."/>
            <person name="McCallum B."/>
            <person name="Szabo L.J."/>
            <person name="Hulbert S."/>
            <person name="Chen X."/>
            <person name="Fellers J.P."/>
        </authorList>
    </citation>
    <scope>NUCLEOTIDE SEQUENCE</scope>
    <source>
        <strain evidence="4">Isolate 1-1 / race 1 (BBBD)</strain>
        <strain evidence="3">isolate 1-1 / race 1 (BBBD)</strain>
    </source>
</reference>
<dbReference type="EMBL" id="ADAS02001528">
    <property type="protein sequence ID" value="OAV86179.1"/>
    <property type="molecule type" value="Genomic_DNA"/>
</dbReference>
<evidence type="ECO:0000313" key="2">
    <source>
        <dbReference type="EMBL" id="OAV86179.1"/>
    </source>
</evidence>
<name>A0A180G157_PUCT1</name>
<reference evidence="2" key="1">
    <citation type="submission" date="2009-11" db="EMBL/GenBank/DDBJ databases">
        <authorList>
            <consortium name="The Broad Institute Genome Sequencing Platform"/>
            <person name="Ward D."/>
            <person name="Feldgarden M."/>
            <person name="Earl A."/>
            <person name="Young S.K."/>
            <person name="Zeng Q."/>
            <person name="Koehrsen M."/>
            <person name="Alvarado L."/>
            <person name="Berlin A."/>
            <person name="Bochicchio J."/>
            <person name="Borenstein D."/>
            <person name="Chapman S.B."/>
            <person name="Chen Z."/>
            <person name="Engels R."/>
            <person name="Freedman E."/>
            <person name="Gellesch M."/>
            <person name="Goldberg J."/>
            <person name="Griggs A."/>
            <person name="Gujja S."/>
            <person name="Heilman E."/>
            <person name="Heiman D."/>
            <person name="Hepburn T."/>
            <person name="Howarth C."/>
            <person name="Jen D."/>
            <person name="Larson L."/>
            <person name="Lewis B."/>
            <person name="Mehta T."/>
            <person name="Park D."/>
            <person name="Pearson M."/>
            <person name="Roberts A."/>
            <person name="Saif S."/>
            <person name="Shea T."/>
            <person name="Shenoy N."/>
            <person name="Sisk P."/>
            <person name="Stolte C."/>
            <person name="Sykes S."/>
            <person name="Thomson T."/>
            <person name="Walk T."/>
            <person name="White J."/>
            <person name="Yandava C."/>
            <person name="Izard J."/>
            <person name="Baranova O.V."/>
            <person name="Blanton J.M."/>
            <person name="Tanner A.C."/>
            <person name="Dewhirst F.E."/>
            <person name="Haas B."/>
            <person name="Nusbaum C."/>
            <person name="Birren B."/>
        </authorList>
    </citation>
    <scope>NUCLEOTIDE SEQUENCE [LARGE SCALE GENOMIC DNA]</scope>
    <source>
        <strain evidence="2">1-1 BBBD Race 1</strain>
    </source>
</reference>
<feature type="region of interest" description="Disordered" evidence="1">
    <location>
        <begin position="328"/>
        <end position="354"/>
    </location>
</feature>
<dbReference type="Proteomes" id="UP000005240">
    <property type="component" value="Unassembled WGS sequence"/>
</dbReference>
<dbReference type="PANTHER" id="PTHR33246">
    <property type="entry name" value="CCHC-TYPE DOMAIN-CONTAINING PROTEIN"/>
    <property type="match status" value="1"/>
</dbReference>
<proteinExistence type="predicted"/>
<gene>
    <name evidence="2" type="ORF">PTTG_30043</name>
</gene>
<reference evidence="2" key="2">
    <citation type="submission" date="2016-05" db="EMBL/GenBank/DDBJ databases">
        <title>Comparative analysis highlights variable genome content of wheat rusts and divergence of the mating loci.</title>
        <authorList>
            <person name="Cuomo C.A."/>
            <person name="Bakkeren G."/>
            <person name="Szabo L."/>
            <person name="Khalil H."/>
            <person name="Joly D."/>
            <person name="Goldberg J."/>
            <person name="Young S."/>
            <person name="Zeng Q."/>
            <person name="Fellers J."/>
        </authorList>
    </citation>
    <scope>NUCLEOTIDE SEQUENCE [LARGE SCALE GENOMIC DNA]</scope>
    <source>
        <strain evidence="2">1-1 BBBD Race 1</strain>
    </source>
</reference>
<protein>
    <submittedName>
        <fullName evidence="2 3">Uncharacterized protein</fullName>
    </submittedName>
</protein>
<organism evidence="2">
    <name type="scientific">Puccinia triticina (isolate 1-1 / race 1 (BBBD))</name>
    <name type="common">Brown leaf rust fungus</name>
    <dbReference type="NCBI Taxonomy" id="630390"/>
    <lineage>
        <taxon>Eukaryota</taxon>
        <taxon>Fungi</taxon>
        <taxon>Dikarya</taxon>
        <taxon>Basidiomycota</taxon>
        <taxon>Pucciniomycotina</taxon>
        <taxon>Pucciniomycetes</taxon>
        <taxon>Pucciniales</taxon>
        <taxon>Pucciniaceae</taxon>
        <taxon>Puccinia</taxon>
    </lineage>
</organism>
<accession>A0A180G157</accession>
<dbReference type="OrthoDB" id="5535068at2759"/>
<evidence type="ECO:0000313" key="4">
    <source>
        <dbReference type="Proteomes" id="UP000005240"/>
    </source>
</evidence>
<sequence>MPESFNTAIKMKKIKPQNKTWIFDGKDVEEFLEFYELSAEIDDALDYNRARQAGCFVTADIFKILVTLNGYKPPDWAKLKASMLSYWGKVDKALYTERDLSKLVETWQAKGGVSTVAKYQEFCKTWAPLQSYLVSRKHIDSVEEIRKELYQSFSPGLQERIRNQLIKDKAMLTTLDNRRRLPEFKVLKAAVNEVMDGQVALTFEDSRSTVPVASPFQASNEIMKQMGEERKPVPAKATSAPPPSMDELTRMFQSLEQYLKNNSSQNTTDKPPLVCFYCHRERHGTSRCMELQKDKEEGLVEQRGTNFFLPNGALILFDRSRPIRHVVASFQGPPSSNPPRPPTQTRQLANAASSEYKASCGSLEPMWYPPAVSSQSFAGAYEADPAGRKRHE</sequence>
<dbReference type="VEuPathDB" id="FungiDB:PTTG_30043"/>
<keyword evidence="4" id="KW-1185">Reference proteome</keyword>
<feature type="non-terminal residue" evidence="2">
    <location>
        <position position="392"/>
    </location>
</feature>
<evidence type="ECO:0000313" key="3">
    <source>
        <dbReference type="EnsemblFungi" id="PTTG_30043-t43_1-p1"/>
    </source>
</evidence>
<dbReference type="EnsemblFungi" id="PTTG_30043-t43_1">
    <property type="protein sequence ID" value="PTTG_30043-t43_1-p1"/>
    <property type="gene ID" value="PTTG_30043"/>
</dbReference>
<dbReference type="AlphaFoldDB" id="A0A180G157"/>
<evidence type="ECO:0000256" key="1">
    <source>
        <dbReference type="SAM" id="MobiDB-lite"/>
    </source>
</evidence>
<dbReference type="PANTHER" id="PTHR33246:SF51">
    <property type="entry name" value="MYB_SANT-LIKE DOMAIN-CONTAINING PROTEIN"/>
    <property type="match status" value="1"/>
</dbReference>